<dbReference type="GO" id="GO:0004300">
    <property type="term" value="F:enoyl-CoA hydratase activity"/>
    <property type="evidence" value="ECO:0007669"/>
    <property type="project" value="UniProtKB-EC"/>
</dbReference>
<evidence type="ECO:0000313" key="5">
    <source>
        <dbReference type="EMBL" id="GAL27832.1"/>
    </source>
</evidence>
<dbReference type="InterPro" id="IPR029045">
    <property type="entry name" value="ClpP/crotonase-like_dom_sf"/>
</dbReference>
<reference evidence="6" key="2">
    <citation type="submission" date="2014-09" db="EMBL/GenBank/DDBJ databases">
        <authorList>
            <consortium name="NBRP consortium"/>
            <person name="Sawabe T."/>
            <person name="Meirelles P."/>
            <person name="Nakanishi M."/>
            <person name="Sayaka M."/>
            <person name="Hattori M."/>
            <person name="Ohkuma M."/>
        </authorList>
    </citation>
    <scope>NUCLEOTIDE SEQUENCE [LARGE SCALE GENOMIC DNA]</scope>
    <source>
        <strain evidence="6">JCM 19239</strain>
    </source>
</reference>
<evidence type="ECO:0000256" key="4">
    <source>
        <dbReference type="RuleBase" id="RU003707"/>
    </source>
</evidence>
<dbReference type="InterPro" id="IPR014748">
    <property type="entry name" value="Enoyl-CoA_hydra_C"/>
</dbReference>
<dbReference type="SUPFAM" id="SSF52096">
    <property type="entry name" value="ClpP/crotonase"/>
    <property type="match status" value="1"/>
</dbReference>
<evidence type="ECO:0000256" key="1">
    <source>
        <dbReference type="ARBA" id="ARBA00005254"/>
    </source>
</evidence>
<evidence type="ECO:0000313" key="6">
    <source>
        <dbReference type="Proteomes" id="UP000029223"/>
    </source>
</evidence>
<reference evidence="6" key="1">
    <citation type="submission" date="2014-09" db="EMBL/GenBank/DDBJ databases">
        <title>Vibrio variabilis JCM 19239. (C206) whole genome shotgun sequence.</title>
        <authorList>
            <person name="Sawabe T."/>
            <person name="Meirelles P."/>
            <person name="Nakanishi M."/>
            <person name="Sayaka M."/>
            <person name="Hattori M."/>
            <person name="Ohkuma M."/>
        </authorList>
    </citation>
    <scope>NUCLEOTIDE SEQUENCE [LARGE SCALE GENOMIC DNA]</scope>
    <source>
        <strain evidence="6">JCM 19239</strain>
    </source>
</reference>
<dbReference type="Proteomes" id="UP000029223">
    <property type="component" value="Unassembled WGS sequence"/>
</dbReference>
<dbReference type="Gene3D" id="1.10.12.10">
    <property type="entry name" value="Lyase 2-enoyl-coa Hydratase, Chain A, domain 2"/>
    <property type="match status" value="1"/>
</dbReference>
<sequence length="261" mass="28315">MDTEKLVHYHQEGCVGYIVFNRPPANAYNLAFHLDFEQAIQAACADAKVNAVVIKSNSNKFFCAGADIKEFQSNTFEQNQLMVDKARQNLDAMEASDKVFIAQLEGHTMGGGLEIALACDVRFAADKSFLVGMSEIKLGLIPGNGGTQRLTRLVGVATAMDLLLGGDNISPQEAKRLGLVNKLFSEQDIQNQVLQFAMRLGSGPALAIAATKKAIYAAADKSINDGLALERNLSDQLARSEDAKEGFLSFVEKRPPLYQGK</sequence>
<dbReference type="InterPro" id="IPR018376">
    <property type="entry name" value="Enoyl-CoA_hyd/isom_CS"/>
</dbReference>
<evidence type="ECO:0000256" key="3">
    <source>
        <dbReference type="ARBA" id="ARBA00023239"/>
    </source>
</evidence>
<gene>
    <name evidence="5" type="ORF">JCM19239_4797</name>
</gene>
<evidence type="ECO:0000256" key="2">
    <source>
        <dbReference type="ARBA" id="ARBA00023235"/>
    </source>
</evidence>
<dbReference type="Pfam" id="PF00378">
    <property type="entry name" value="ECH_1"/>
    <property type="match status" value="1"/>
</dbReference>
<name>A0ABQ0JGG2_9VIBR</name>
<dbReference type="EMBL" id="BBMS01000034">
    <property type="protein sequence ID" value="GAL27832.1"/>
    <property type="molecule type" value="Genomic_DNA"/>
</dbReference>
<keyword evidence="6" id="KW-1185">Reference proteome</keyword>
<dbReference type="InterPro" id="IPR001753">
    <property type="entry name" value="Enoyl-CoA_hydra/iso"/>
</dbReference>
<comment type="similarity">
    <text evidence="1 4">Belongs to the enoyl-CoA hydratase/isomerase family.</text>
</comment>
<proteinExistence type="inferred from homology"/>
<dbReference type="EC" id="4.2.1.17" evidence="5"/>
<organism evidence="5 6">
    <name type="scientific">Vibrio variabilis</name>
    <dbReference type="NCBI Taxonomy" id="990271"/>
    <lineage>
        <taxon>Bacteria</taxon>
        <taxon>Pseudomonadati</taxon>
        <taxon>Pseudomonadota</taxon>
        <taxon>Gammaproteobacteria</taxon>
        <taxon>Vibrionales</taxon>
        <taxon>Vibrionaceae</taxon>
        <taxon>Vibrio</taxon>
    </lineage>
</organism>
<dbReference type="Gene3D" id="3.90.226.10">
    <property type="entry name" value="2-enoyl-CoA Hydratase, Chain A, domain 1"/>
    <property type="match status" value="1"/>
</dbReference>
<dbReference type="CDD" id="cd06558">
    <property type="entry name" value="crotonase-like"/>
    <property type="match status" value="1"/>
</dbReference>
<dbReference type="PANTHER" id="PTHR11941:SF54">
    <property type="entry name" value="ENOYL-COA HYDRATASE, MITOCHONDRIAL"/>
    <property type="match status" value="1"/>
</dbReference>
<keyword evidence="3 5" id="KW-0456">Lyase</keyword>
<dbReference type="PROSITE" id="PS00166">
    <property type="entry name" value="ENOYL_COA_HYDRATASE"/>
    <property type="match status" value="1"/>
</dbReference>
<accession>A0ABQ0JGG2</accession>
<keyword evidence="2" id="KW-0413">Isomerase</keyword>
<dbReference type="PANTHER" id="PTHR11941">
    <property type="entry name" value="ENOYL-COA HYDRATASE-RELATED"/>
    <property type="match status" value="1"/>
</dbReference>
<protein>
    <submittedName>
        <fullName evidence="5">Enoyl-CoA hydratase</fullName>
        <ecNumber evidence="5">4.2.1.17</ecNumber>
    </submittedName>
</protein>
<comment type="caution">
    <text evidence="5">The sequence shown here is derived from an EMBL/GenBank/DDBJ whole genome shotgun (WGS) entry which is preliminary data.</text>
</comment>